<keyword evidence="2" id="KW-0808">Transferase</keyword>
<name>A0A397SBG3_9GLOM</name>
<feature type="domain" description="Protein kinase" evidence="6">
    <location>
        <begin position="1"/>
        <end position="126"/>
    </location>
</feature>
<dbReference type="STRING" id="658196.A0A397SBG3"/>
<dbReference type="Proteomes" id="UP000265703">
    <property type="component" value="Unassembled WGS sequence"/>
</dbReference>
<evidence type="ECO:0000256" key="5">
    <source>
        <dbReference type="ARBA" id="ARBA00022840"/>
    </source>
</evidence>
<accession>A0A397SBG3</accession>
<dbReference type="EMBL" id="QKYT01000626">
    <property type="protein sequence ID" value="RIA82832.1"/>
    <property type="molecule type" value="Genomic_DNA"/>
</dbReference>
<dbReference type="Gene3D" id="1.10.510.10">
    <property type="entry name" value="Transferase(Phosphotransferase) domain 1"/>
    <property type="match status" value="1"/>
</dbReference>
<dbReference type="GO" id="GO:0005524">
    <property type="term" value="F:ATP binding"/>
    <property type="evidence" value="ECO:0007669"/>
    <property type="project" value="UniProtKB-KW"/>
</dbReference>
<dbReference type="GO" id="GO:0004674">
    <property type="term" value="F:protein serine/threonine kinase activity"/>
    <property type="evidence" value="ECO:0007669"/>
    <property type="project" value="UniProtKB-KW"/>
</dbReference>
<proteinExistence type="predicted"/>
<keyword evidence="5" id="KW-0067">ATP-binding</keyword>
<evidence type="ECO:0000313" key="8">
    <source>
        <dbReference type="Proteomes" id="UP000265703"/>
    </source>
</evidence>
<keyword evidence="1" id="KW-0723">Serine/threonine-protein kinase</keyword>
<dbReference type="InterPro" id="IPR000719">
    <property type="entry name" value="Prot_kinase_dom"/>
</dbReference>
<organism evidence="7 8">
    <name type="scientific">Glomus cerebriforme</name>
    <dbReference type="NCBI Taxonomy" id="658196"/>
    <lineage>
        <taxon>Eukaryota</taxon>
        <taxon>Fungi</taxon>
        <taxon>Fungi incertae sedis</taxon>
        <taxon>Mucoromycota</taxon>
        <taxon>Glomeromycotina</taxon>
        <taxon>Glomeromycetes</taxon>
        <taxon>Glomerales</taxon>
        <taxon>Glomeraceae</taxon>
        <taxon>Glomus</taxon>
    </lineage>
</organism>
<dbReference type="SUPFAM" id="SSF56112">
    <property type="entry name" value="Protein kinase-like (PK-like)"/>
    <property type="match status" value="1"/>
</dbReference>
<keyword evidence="8" id="KW-1185">Reference proteome</keyword>
<evidence type="ECO:0000256" key="3">
    <source>
        <dbReference type="ARBA" id="ARBA00022741"/>
    </source>
</evidence>
<dbReference type="SMART" id="SM00220">
    <property type="entry name" value="S_TKc"/>
    <property type="match status" value="1"/>
</dbReference>
<protein>
    <submittedName>
        <fullName evidence="7">Kinase-like domain-containing protein</fullName>
    </submittedName>
</protein>
<keyword evidence="4 7" id="KW-0418">Kinase</keyword>
<dbReference type="InterPro" id="IPR011009">
    <property type="entry name" value="Kinase-like_dom_sf"/>
</dbReference>
<dbReference type="Pfam" id="PF00069">
    <property type="entry name" value="Pkinase"/>
    <property type="match status" value="1"/>
</dbReference>
<dbReference type="PROSITE" id="PS50011">
    <property type="entry name" value="PROTEIN_KINASE_DOM"/>
    <property type="match status" value="1"/>
</dbReference>
<gene>
    <name evidence="7" type="ORF">C1645_699895</name>
</gene>
<dbReference type="OrthoDB" id="2418780at2759"/>
<dbReference type="PANTHER" id="PTHR46485:SF5">
    <property type="entry name" value="CENTER DIVIDER, ISOFORM A"/>
    <property type="match status" value="1"/>
</dbReference>
<evidence type="ECO:0000256" key="4">
    <source>
        <dbReference type="ARBA" id="ARBA00022777"/>
    </source>
</evidence>
<comment type="caution">
    <text evidence="7">The sequence shown here is derived from an EMBL/GenBank/DDBJ whole genome shotgun (WGS) entry which is preliminary data.</text>
</comment>
<evidence type="ECO:0000256" key="1">
    <source>
        <dbReference type="ARBA" id="ARBA00022527"/>
    </source>
</evidence>
<reference evidence="7 8" key="1">
    <citation type="submission" date="2018-06" db="EMBL/GenBank/DDBJ databases">
        <title>Comparative genomics reveals the genomic features of Rhizophagus irregularis, R. cerebriforme, R. diaphanum and Gigaspora rosea, and their symbiotic lifestyle signature.</title>
        <authorList>
            <person name="Morin E."/>
            <person name="San Clemente H."/>
            <person name="Chen E.C.H."/>
            <person name="De La Providencia I."/>
            <person name="Hainaut M."/>
            <person name="Kuo A."/>
            <person name="Kohler A."/>
            <person name="Murat C."/>
            <person name="Tang N."/>
            <person name="Roy S."/>
            <person name="Loubradou J."/>
            <person name="Henrissat B."/>
            <person name="Grigoriev I.V."/>
            <person name="Corradi N."/>
            <person name="Roux C."/>
            <person name="Martin F.M."/>
        </authorList>
    </citation>
    <scope>NUCLEOTIDE SEQUENCE [LARGE SCALE GENOMIC DNA]</scope>
    <source>
        <strain evidence="7 8">DAOM 227022</strain>
    </source>
</reference>
<evidence type="ECO:0000313" key="7">
    <source>
        <dbReference type="EMBL" id="RIA82832.1"/>
    </source>
</evidence>
<dbReference type="AlphaFoldDB" id="A0A397SBG3"/>
<dbReference type="PANTHER" id="PTHR46485">
    <property type="entry name" value="LIM DOMAIN KINASE 1"/>
    <property type="match status" value="1"/>
</dbReference>
<dbReference type="InterPro" id="IPR050940">
    <property type="entry name" value="Actin_reg-Ser/Thr_kinase"/>
</dbReference>
<sequence length="126" mass="14579">MDFIEEGNLRECLKNNKLSFQEKLQQLFLIAQGLSYIHQQDLVHRDFHSGNILTRKSDDQQILSYITDLGLCKPVGEEDGKEIYGVLPYVAPEVLRKKPYTKESDVYSFGIVAYELLTNVYPYNND</sequence>
<evidence type="ECO:0000259" key="6">
    <source>
        <dbReference type="PROSITE" id="PS50011"/>
    </source>
</evidence>
<keyword evidence="3" id="KW-0547">Nucleotide-binding</keyword>
<evidence type="ECO:0000256" key="2">
    <source>
        <dbReference type="ARBA" id="ARBA00022679"/>
    </source>
</evidence>